<dbReference type="PATRIC" id="fig|883169.3.peg.262"/>
<evidence type="ECO:0000256" key="3">
    <source>
        <dbReference type="ARBA" id="ARBA00022833"/>
    </source>
</evidence>
<evidence type="ECO:0000256" key="5">
    <source>
        <dbReference type="RuleBase" id="RU361277"/>
    </source>
</evidence>
<dbReference type="HOGENOM" id="CLU_026673_11_2_11"/>
<dbReference type="SUPFAM" id="SSF51735">
    <property type="entry name" value="NAD(P)-binding Rossmann-fold domains"/>
    <property type="match status" value="1"/>
</dbReference>
<organism evidence="7 10">
    <name type="scientific">Corynebacterium otitidis ATCC 51513</name>
    <dbReference type="NCBI Taxonomy" id="883169"/>
    <lineage>
        <taxon>Bacteria</taxon>
        <taxon>Bacillati</taxon>
        <taxon>Actinomycetota</taxon>
        <taxon>Actinomycetes</taxon>
        <taxon>Mycobacteriales</taxon>
        <taxon>Corynebacteriaceae</taxon>
        <taxon>Corynebacterium</taxon>
    </lineage>
</organism>
<accession>I7LBC2</accession>
<dbReference type="Proteomes" id="UP000011016">
    <property type="component" value="Unassembled WGS sequence"/>
</dbReference>
<evidence type="ECO:0000259" key="6">
    <source>
        <dbReference type="SMART" id="SM00829"/>
    </source>
</evidence>
<dbReference type="AlphaFoldDB" id="I7LBC2"/>
<dbReference type="RefSeq" id="WP_004600168.1">
    <property type="nucleotide sequence ID" value="NZ_HF541865.1"/>
</dbReference>
<dbReference type="PANTHER" id="PTHR43401:SF4">
    <property type="entry name" value="D-ARABINOSE 1-DEHYDROGENASE (NADP(+))"/>
    <property type="match status" value="1"/>
</dbReference>
<dbReference type="InterPro" id="IPR002328">
    <property type="entry name" value="ADH_Zn_CS"/>
</dbReference>
<proteinExistence type="inferred from homology"/>
<comment type="cofactor">
    <cofactor evidence="1 5">
        <name>Zn(2+)</name>
        <dbReference type="ChEBI" id="CHEBI:29105"/>
    </cofactor>
</comment>
<dbReference type="Gene3D" id="3.90.180.10">
    <property type="entry name" value="Medium-chain alcohol dehydrogenases, catalytic domain"/>
    <property type="match status" value="1"/>
</dbReference>
<dbReference type="PROSITE" id="PS00059">
    <property type="entry name" value="ADH_ZINC"/>
    <property type="match status" value="1"/>
</dbReference>
<dbReference type="EC" id="1.1.1.1" evidence="7"/>
<evidence type="ECO:0000313" key="9">
    <source>
        <dbReference type="Proteomes" id="UP000006078"/>
    </source>
</evidence>
<dbReference type="InterPro" id="IPR013149">
    <property type="entry name" value="ADH-like_C"/>
</dbReference>
<dbReference type="InterPro" id="IPR050129">
    <property type="entry name" value="Zn_alcohol_dh"/>
</dbReference>
<keyword evidence="4 7" id="KW-0560">Oxidoreductase</keyword>
<protein>
    <submittedName>
        <fullName evidence="7">Alcohol dehydrogenase</fullName>
        <ecNumber evidence="7">1.1.1.1</ecNumber>
    </submittedName>
</protein>
<dbReference type="GO" id="GO:0008270">
    <property type="term" value="F:zinc ion binding"/>
    <property type="evidence" value="ECO:0007669"/>
    <property type="project" value="InterPro"/>
</dbReference>
<dbReference type="eggNOG" id="COG1064">
    <property type="taxonomic scope" value="Bacteria"/>
</dbReference>
<dbReference type="EMBL" id="AHAE01000017">
    <property type="protein sequence ID" value="EJZ82786.1"/>
    <property type="molecule type" value="Genomic_DNA"/>
</dbReference>
<comment type="similarity">
    <text evidence="5">Belongs to the zinc-containing alcohol dehydrogenase family.</text>
</comment>
<keyword evidence="9" id="KW-1185">Reference proteome</keyword>
<gene>
    <name evidence="7" type="primary">adhP</name>
    <name evidence="7" type="ORF">BN46_0246</name>
    <name evidence="8" type="ORF">HMPREF9719_00278</name>
</gene>
<dbReference type="STRING" id="29321.AAV33_00685"/>
<dbReference type="PANTHER" id="PTHR43401">
    <property type="entry name" value="L-THREONINE 3-DEHYDROGENASE"/>
    <property type="match status" value="1"/>
</dbReference>
<sequence>MKGYALRSVDDETITEMEFPEEELTGDQVRVRITHSGVCHSDVHIREGGFELGDGEFYSNEAGGAEYPLIMGHEIVGVVESTGPDATIKEGEQVVVYAWLGCGECPTCETGQENRCPNMKRALGVQRNGGYAEKVFLPHDKYLVPLDGVDPEWAATIGCSGITAYSAAKQTKLKSKDAPVLVIGAGGVGLMCVASLKALGYTNISVIDRSDANFERALELGATHTLVSTAETTPQDIWKFVGEQPHAVADFVNNEETGSLAFASLATGGTMVQVGLFGGRFKVQTAVLAFQQIDIQGSYVGSLTELREVMELAREGKFPRIPITTREMSLESVVESLDALKEGRSRGRVVLTNA</sequence>
<dbReference type="CDD" id="cd08240">
    <property type="entry name" value="6_hydroxyhexanoate_dh_like"/>
    <property type="match status" value="1"/>
</dbReference>
<keyword evidence="2 5" id="KW-0479">Metal-binding</keyword>
<dbReference type="InterPro" id="IPR036291">
    <property type="entry name" value="NAD(P)-bd_dom_sf"/>
</dbReference>
<reference evidence="7 10" key="1">
    <citation type="journal article" date="2012" name="J. Bacteriol.">
        <title>Draft Genome Sequence of Turicella otitidis ATCC 51513, Isolated from Middle Ear Fluid from a Child with Otitis Media.</title>
        <authorList>
            <person name="Brinkrolf K."/>
            <person name="Schneider J."/>
            <person name="Knecht M."/>
            <person name="Ruckert C."/>
            <person name="Tauch A."/>
        </authorList>
    </citation>
    <scope>NUCLEOTIDE SEQUENCE [LARGE SCALE GENOMIC DNA]</scope>
    <source>
        <strain evidence="7 10">ATCC 51513</strain>
    </source>
</reference>
<dbReference type="Pfam" id="PF00107">
    <property type="entry name" value="ADH_zinc_N"/>
    <property type="match status" value="1"/>
</dbReference>
<dbReference type="InterPro" id="IPR011032">
    <property type="entry name" value="GroES-like_sf"/>
</dbReference>
<dbReference type="Proteomes" id="UP000006078">
    <property type="component" value="Unassembled WGS sequence"/>
</dbReference>
<reference evidence="8 9" key="2">
    <citation type="submission" date="2012-08" db="EMBL/GenBank/DDBJ databases">
        <title>The Genome Sequence of Turicella otitidis ATCC 51513.</title>
        <authorList>
            <consortium name="The Broad Institute Genome Sequencing Platform"/>
            <person name="Earl A."/>
            <person name="Ward D."/>
            <person name="Feldgarden M."/>
            <person name="Gevers D."/>
            <person name="Huys G."/>
            <person name="Walker B."/>
            <person name="Young S.K."/>
            <person name="Zeng Q."/>
            <person name="Gargeya S."/>
            <person name="Fitzgerald M."/>
            <person name="Haas B."/>
            <person name="Abouelleil A."/>
            <person name="Alvarado L."/>
            <person name="Arachchi H.M."/>
            <person name="Berlin A.M."/>
            <person name="Chapman S.B."/>
            <person name="Goldberg J."/>
            <person name="Griggs A."/>
            <person name="Gujja S."/>
            <person name="Hansen M."/>
            <person name="Howarth C."/>
            <person name="Imamovic A."/>
            <person name="Larimer J."/>
            <person name="McCowen C."/>
            <person name="Montmayeur A."/>
            <person name="Murphy C."/>
            <person name="Neiman D."/>
            <person name="Pearson M."/>
            <person name="Priest M."/>
            <person name="Roberts A."/>
            <person name="Saif S."/>
            <person name="Shea T."/>
            <person name="Sisk P."/>
            <person name="Sykes S."/>
            <person name="Wortman J."/>
            <person name="Nusbaum C."/>
            <person name="Birren B."/>
        </authorList>
    </citation>
    <scope>NUCLEOTIDE SEQUENCE [LARGE SCALE GENOMIC DNA]</scope>
    <source>
        <strain evidence="8 9">ATCC 51513</strain>
    </source>
</reference>
<dbReference type="SUPFAM" id="SSF50129">
    <property type="entry name" value="GroES-like"/>
    <property type="match status" value="1"/>
</dbReference>
<dbReference type="GO" id="GO:0004022">
    <property type="term" value="F:alcohol dehydrogenase (NAD+) activity"/>
    <property type="evidence" value="ECO:0007669"/>
    <property type="project" value="UniProtKB-EC"/>
</dbReference>
<dbReference type="InterPro" id="IPR013154">
    <property type="entry name" value="ADH-like_N"/>
</dbReference>
<name>I7LBC2_9CORY</name>
<evidence type="ECO:0000313" key="8">
    <source>
        <dbReference type="EMBL" id="EJZ82786.1"/>
    </source>
</evidence>
<dbReference type="InterPro" id="IPR020843">
    <property type="entry name" value="ER"/>
</dbReference>
<evidence type="ECO:0000256" key="4">
    <source>
        <dbReference type="ARBA" id="ARBA00023002"/>
    </source>
</evidence>
<dbReference type="SMART" id="SM00829">
    <property type="entry name" value="PKS_ER"/>
    <property type="match status" value="1"/>
</dbReference>
<keyword evidence="3 5" id="KW-0862">Zinc</keyword>
<evidence type="ECO:0000313" key="7">
    <source>
        <dbReference type="EMBL" id="CCI82994.1"/>
    </source>
</evidence>
<evidence type="ECO:0000313" key="10">
    <source>
        <dbReference type="Proteomes" id="UP000011016"/>
    </source>
</evidence>
<dbReference type="Pfam" id="PF08240">
    <property type="entry name" value="ADH_N"/>
    <property type="match status" value="1"/>
</dbReference>
<evidence type="ECO:0000256" key="2">
    <source>
        <dbReference type="ARBA" id="ARBA00022723"/>
    </source>
</evidence>
<dbReference type="OrthoDB" id="3567264at2"/>
<comment type="caution">
    <text evidence="7">The sequence shown here is derived from an EMBL/GenBank/DDBJ whole genome shotgun (WGS) entry which is preliminary data.</text>
</comment>
<evidence type="ECO:0000256" key="1">
    <source>
        <dbReference type="ARBA" id="ARBA00001947"/>
    </source>
</evidence>
<dbReference type="EMBL" id="CAJZ01000032">
    <property type="protein sequence ID" value="CCI82994.1"/>
    <property type="molecule type" value="Genomic_DNA"/>
</dbReference>
<dbReference type="Gene3D" id="3.40.50.720">
    <property type="entry name" value="NAD(P)-binding Rossmann-like Domain"/>
    <property type="match status" value="1"/>
</dbReference>
<feature type="domain" description="Enoyl reductase (ER)" evidence="6">
    <location>
        <begin position="7"/>
        <end position="351"/>
    </location>
</feature>